<dbReference type="Proteomes" id="UP000596742">
    <property type="component" value="Unassembled WGS sequence"/>
</dbReference>
<evidence type="ECO:0000259" key="5">
    <source>
        <dbReference type="PROSITE" id="PS51390"/>
    </source>
</evidence>
<dbReference type="PANTHER" id="PTHR12147">
    <property type="entry name" value="METALLOPEPTIDASE M28 FAMILY MEMBER"/>
    <property type="match status" value="1"/>
</dbReference>
<feature type="domain" description="WAP" evidence="5">
    <location>
        <begin position="1300"/>
        <end position="1347"/>
    </location>
</feature>
<comment type="cofactor">
    <cofactor evidence="1">
        <name>Zn(2+)</name>
        <dbReference type="ChEBI" id="CHEBI:29105"/>
    </cofactor>
</comment>
<dbReference type="PROSITE" id="PS50024">
    <property type="entry name" value="SEA"/>
    <property type="match status" value="2"/>
</dbReference>
<evidence type="ECO:0000313" key="6">
    <source>
        <dbReference type="EMBL" id="VDI22127.1"/>
    </source>
</evidence>
<name>A0A8B6DNQ8_MYTGA</name>
<proteinExistence type="inferred from homology"/>
<dbReference type="GO" id="GO:0030414">
    <property type="term" value="F:peptidase inhibitor activity"/>
    <property type="evidence" value="ECO:0007669"/>
    <property type="project" value="InterPro"/>
</dbReference>
<dbReference type="GO" id="GO:0006508">
    <property type="term" value="P:proteolysis"/>
    <property type="evidence" value="ECO:0007669"/>
    <property type="project" value="InterPro"/>
</dbReference>
<feature type="domain" description="WAP" evidence="5">
    <location>
        <begin position="735"/>
        <end position="782"/>
    </location>
</feature>
<reference evidence="6" key="1">
    <citation type="submission" date="2018-11" db="EMBL/GenBank/DDBJ databases">
        <authorList>
            <person name="Alioto T."/>
            <person name="Alioto T."/>
        </authorList>
    </citation>
    <scope>NUCLEOTIDE SEQUENCE</scope>
</reference>
<dbReference type="OrthoDB" id="2214at2759"/>
<dbReference type="Gene3D" id="4.10.75.10">
    <property type="entry name" value="Elafin-like"/>
    <property type="match status" value="3"/>
</dbReference>
<evidence type="ECO:0000256" key="2">
    <source>
        <dbReference type="ARBA" id="ARBA00005634"/>
    </source>
</evidence>
<dbReference type="GO" id="GO:0008235">
    <property type="term" value="F:metalloexopeptidase activity"/>
    <property type="evidence" value="ECO:0007669"/>
    <property type="project" value="InterPro"/>
</dbReference>
<protein>
    <submittedName>
        <fullName evidence="6">Uncharacterized protein</fullName>
    </submittedName>
</protein>
<dbReference type="GO" id="GO:0005576">
    <property type="term" value="C:extracellular region"/>
    <property type="evidence" value="ECO:0007669"/>
    <property type="project" value="InterPro"/>
</dbReference>
<evidence type="ECO:0000259" key="4">
    <source>
        <dbReference type="PROSITE" id="PS50836"/>
    </source>
</evidence>
<comment type="caution">
    <text evidence="6">The sequence shown here is derived from an EMBL/GenBank/DDBJ whole genome shotgun (WGS) entry which is preliminary data.</text>
</comment>
<dbReference type="SUPFAM" id="SSF57256">
    <property type="entry name" value="Elafin-like"/>
    <property type="match status" value="3"/>
</dbReference>
<dbReference type="PROSITE" id="PS50836">
    <property type="entry name" value="DOMON"/>
    <property type="match status" value="1"/>
</dbReference>
<dbReference type="Gene3D" id="3.40.630.10">
    <property type="entry name" value="Zn peptidases"/>
    <property type="match status" value="1"/>
</dbReference>
<dbReference type="PANTHER" id="PTHR12147:SF26">
    <property type="entry name" value="PEPTIDASE M28 DOMAIN-CONTAINING PROTEIN"/>
    <property type="match status" value="1"/>
</dbReference>
<dbReference type="SUPFAM" id="SSF82671">
    <property type="entry name" value="SEA domain"/>
    <property type="match status" value="1"/>
</dbReference>
<dbReference type="FunFam" id="4.10.75.10:FF:000001">
    <property type="entry name" value="Anosmin 1"/>
    <property type="match status" value="2"/>
</dbReference>
<feature type="domain" description="SEA" evidence="3">
    <location>
        <begin position="43"/>
        <end position="170"/>
    </location>
</feature>
<evidence type="ECO:0000259" key="3">
    <source>
        <dbReference type="PROSITE" id="PS50024"/>
    </source>
</evidence>
<dbReference type="EMBL" id="UYJE01003752">
    <property type="protein sequence ID" value="VDI22127.1"/>
    <property type="molecule type" value="Genomic_DNA"/>
</dbReference>
<dbReference type="CDD" id="cd09631">
    <property type="entry name" value="DOMON_DOH"/>
    <property type="match status" value="1"/>
</dbReference>
<dbReference type="Pfam" id="PF03351">
    <property type="entry name" value="DOMON"/>
    <property type="match status" value="1"/>
</dbReference>
<dbReference type="InterPro" id="IPR000082">
    <property type="entry name" value="SEA_dom"/>
</dbReference>
<dbReference type="InterPro" id="IPR045175">
    <property type="entry name" value="M28_fam"/>
</dbReference>
<dbReference type="InterPro" id="IPR036364">
    <property type="entry name" value="SEA_dom_sf"/>
</dbReference>
<dbReference type="SUPFAM" id="SSF53187">
    <property type="entry name" value="Zn-dependent exopeptidases"/>
    <property type="match status" value="1"/>
</dbReference>
<dbReference type="InterPro" id="IPR007484">
    <property type="entry name" value="Peptidase_M28"/>
</dbReference>
<sequence>MFLECMGGLFPGCDEYIFAQTMVNSIIKNRIPQTFNPMSCFGVSGPSKFVAEVKINATWDEDLRSAETSKYRQLKSTIEQQAWMMFSNKVLVLKDNIETIDVLSFKPGSIIVEFAVIIKMNSDFYKTLQLEDFRQELLRAINELKMNPPTAPNYFTSVDDDSINITGSDDGNQEVSTPSTTTLAPDCNSMTYISSIIDSQCESSKSRLRMVNKDRKCSVLLDMIGCALFHTHICNKEQIVSTMSMDSWSMIGQNVSVFDPISCFGQGNEVVLPTIVPLNVTMMPCVNPDVVHYILNYDCYYYGLQKQMQGDDKLDSCRMYWYSSACLYGTLQTNKDKLGQCSLEEVNGVLTKYEDELFKVSPDNVTMSECLGLYKSADKCTRAMYSDDVFTIVQTCYGTAVANRMTAAYGIMDLSDYPCLIYQEMSECLYRPIKEHQLCLANQTEVMEDHMIWLTNGLNDIMTIAMGSPLDERKTVEKCIANVTKTPDFGQDLCDDGAGLIMSEITCLYYIGNPVCNSLESVYIPCLSNGLSRKRIFCSAERIWRSLSVVGDLFGKLTYGRVEISSCNRDTGSKQGTCPAVGNHTVGICVEECSGDYNCTGNQKCCSNGCGHVCMDPDSKNDSGRFNITIRFDLDWRPEYREENSTFRTTLTNELNKIIASSELKAYLKYIRVMVLRPGSIIAGCEAEFDKDIAEHKLEMTLKTRIEEIQDDPEYTILQKWSNLSVETLPDNGDTGNKQGTCPAVGNHTVGICVEECSGDYYCTGDQKCCSNGCGHVCMDPQSNNIHSYQFEITIKFDIPWESEYTDKTSVNYQNLTREILKQMAIISGDFRSSNISSMKITVLRQGSVYVVFEVIYYYQKTTSDVRSGMLGFVTAARMDPKSELDLIKAVDTDHIYVRIITEVSTPPTATPVPDCNNMTYISSIIDNKCGSAKSQLRLVDKDRKCSVLLDMIGCVLFQTHICNKEQIVSTMSRDSWSMIGQNISLFDPISCFGPGNEVVLPTIVPLNVTLMPCVHPDVVHYILNYDCYYYGLQKQMQGDDKLDSCRMYWYSSACLYITLQTNKDQLGQCSLEEVNGVLTKYEDELFKVSPDNVTMSECLGLYKSADKCTRAMYSDDVFTIVQTCYGTAVSNRISAAYGIMDTSDYPCLIYQEMAECLYRPIKEHQLCLANETEVMEDHMIWLTNGFNDIMTIAMGSPLDERKTVETCIANVTKTPDFGQDLCDDGAGLIMSEITCLYSIGDQICNSLESAYIPCLSNGLSRKRIFCSAERIWRSLSVVSDLFGKLTQGRVDISSCNRDTSGKQGTCPAVGNHTVGICVEECSGDYNCTGDQKCCSNGCGHVCMDPDSNKDESGRFNITIRFDLDWRPEYREENSTFRTTLSSELNRIIASSELKAYLKYIRVVVLRPGSIIAGCEAEFDMDITEHKLEMTLKTRIEEIQDDPEYIILQKWSNLSVEILPESEDVCTDVTKIARELQVCSSYLNYTQFKDNRTNCGLYNYFLNCVVSSVTANRQKCTRDSLEGIMQTVFESIGRSDLKALLSCSGQGSVYFRADLEYMKRVIRSHFSDTRHHAPQYSAYKQTAKQFIFDEFQRFGLDTEYHTFNDTEVSSTATFQSVIGVLKGTRFGTADDLISGLGAHYDTVNTSKGVDDNGSGVAAMLEVVRQITNINNSGYKSKNTIIFVSFDLEEYGGLSGSRNFLQDWLTPWLIKNYGSTIPEKLQGVIILDTIMEYNTSSQSQVFPLGALDQFQQFFPSAVESILSDDARGDFISLIYRQPTDDRVLAETFDSSWAAAGRSEFEIESFPLPFADLSSVPQENLALMYQFLRSDHANFWGANLPAIFLTDSANFRGDMIQCYHNPCDDLDTMLTDDNVNFLGKIADTVTATIHRLSEPFIPEDVDGICEDSMLMELIVNQSCTSYLQGFQNQSSCQALSSMVDRCLSPLMPGVTCDRNRMLSHVVTMVMVAKMLPVGFNISTCGSANHSNNAKQSISDMCLGQWGSCASQQDCHMVTWSYNLNTQMISFNVTAAIDSDKWMGVGFNGQKEMAGSDALVGWITPQATVTVTDRNNPSYYGSFLDTTQNVKNADWDRMNGITSISFQRHRDTKDTSDFIFSEDNCAYFIYPMGGSYNENDKSINMHSKTPTISLEQFCFPCAECKHLTLPDIRNKRLKDLLYYSVSPTCLRLDACFSPSIKIGRKTIKKSFKAFVDVDNCNFIVTLGFEGWRKSLILISYDWGDGSLKGLVESLGNKMTSEGFKLVLKQFGLDKIFPSSPCTVPDFTTDCPLVMDPKKYLPSNLHGMVRCNMTNDCFGLHCCLDLKFTVPFGVDIIELSVPMLFKMDSCNFEIEARFGNFKHKSSILNYDWAHFNVTL</sequence>
<gene>
    <name evidence="6" type="ORF">MGAL_10B076943</name>
</gene>
<organism evidence="6 7">
    <name type="scientific">Mytilus galloprovincialis</name>
    <name type="common">Mediterranean mussel</name>
    <dbReference type="NCBI Taxonomy" id="29158"/>
    <lineage>
        <taxon>Eukaryota</taxon>
        <taxon>Metazoa</taxon>
        <taxon>Spiralia</taxon>
        <taxon>Lophotrochozoa</taxon>
        <taxon>Mollusca</taxon>
        <taxon>Bivalvia</taxon>
        <taxon>Autobranchia</taxon>
        <taxon>Pteriomorphia</taxon>
        <taxon>Mytilida</taxon>
        <taxon>Mytiloidea</taxon>
        <taxon>Mytilidae</taxon>
        <taxon>Mytilinae</taxon>
        <taxon>Mytilus</taxon>
    </lineage>
</organism>
<keyword evidence="7" id="KW-1185">Reference proteome</keyword>
<accession>A0A8B6DNQ8</accession>
<evidence type="ECO:0000256" key="1">
    <source>
        <dbReference type="ARBA" id="ARBA00001947"/>
    </source>
</evidence>
<feature type="domain" description="SEA" evidence="3">
    <location>
        <begin position="785"/>
        <end position="895"/>
    </location>
</feature>
<dbReference type="Pfam" id="PF00095">
    <property type="entry name" value="WAP"/>
    <property type="match status" value="3"/>
</dbReference>
<evidence type="ECO:0000313" key="7">
    <source>
        <dbReference type="Proteomes" id="UP000596742"/>
    </source>
</evidence>
<dbReference type="InterPro" id="IPR045266">
    <property type="entry name" value="DOH_DOMON"/>
</dbReference>
<feature type="domain" description="DOMON" evidence="4">
    <location>
        <begin position="2007"/>
        <end position="2126"/>
    </location>
</feature>
<comment type="similarity">
    <text evidence="2">Belongs to the peptidase M28 family. M28B subfamily.</text>
</comment>
<dbReference type="SMART" id="SM00217">
    <property type="entry name" value="WAP"/>
    <property type="match status" value="3"/>
</dbReference>
<dbReference type="CDD" id="cd00199">
    <property type="entry name" value="WAP"/>
    <property type="match status" value="3"/>
</dbReference>
<dbReference type="InterPro" id="IPR008197">
    <property type="entry name" value="WAP_dom"/>
</dbReference>
<dbReference type="Pfam" id="PF04389">
    <property type="entry name" value="Peptidase_M28"/>
    <property type="match status" value="1"/>
</dbReference>
<dbReference type="InterPro" id="IPR005018">
    <property type="entry name" value="DOMON_domain"/>
</dbReference>
<dbReference type="InterPro" id="IPR036645">
    <property type="entry name" value="Elafin-like_sf"/>
</dbReference>
<feature type="domain" description="WAP" evidence="5">
    <location>
        <begin position="571"/>
        <end position="618"/>
    </location>
</feature>
<dbReference type="PROSITE" id="PS51390">
    <property type="entry name" value="WAP"/>
    <property type="match status" value="3"/>
</dbReference>
<dbReference type="SMART" id="SM00664">
    <property type="entry name" value="DoH"/>
    <property type="match status" value="1"/>
</dbReference>